<protein>
    <recommendedName>
        <fullName evidence="7">GDSL esterase/lipase</fullName>
    </recommendedName>
</protein>
<dbReference type="Gene3D" id="3.40.50.1110">
    <property type="entry name" value="SGNH hydrolase"/>
    <property type="match status" value="1"/>
</dbReference>
<keyword evidence="2" id="KW-0378">Hydrolase</keyword>
<dbReference type="RefSeq" id="XP_044434729.1">
    <property type="nucleotide sequence ID" value="XM_044578794.1"/>
</dbReference>
<keyword evidence="3" id="KW-0443">Lipid metabolism</keyword>
<keyword evidence="3" id="KW-0442">Lipid degradation</keyword>
<comment type="similarity">
    <text evidence="1">Belongs to the 'GDSL' lipolytic enzyme family.</text>
</comment>
<dbReference type="PANTHER" id="PTHR45648">
    <property type="entry name" value="GDSL LIPASE/ACYLHYDROLASE FAMILY PROTEIN (AFU_ORTHOLOGUE AFUA_4G14700)"/>
    <property type="match status" value="1"/>
</dbReference>
<feature type="chain" id="PRO_5043180647" description="GDSL esterase/lipase" evidence="4">
    <location>
        <begin position="23"/>
        <end position="365"/>
    </location>
</feature>
<dbReference type="Pfam" id="PF00657">
    <property type="entry name" value="Lipase_GDSL"/>
    <property type="match status" value="1"/>
</dbReference>
<dbReference type="OMA" id="NVAGACC"/>
<keyword evidence="4" id="KW-0732">Signal</keyword>
<dbReference type="KEGG" id="taes:123160942"/>
<evidence type="ECO:0000256" key="1">
    <source>
        <dbReference type="ARBA" id="ARBA00008668"/>
    </source>
</evidence>
<dbReference type="OrthoDB" id="1600564at2759"/>
<accession>A0A3B6SLH1</accession>
<proteinExistence type="inferred from homology"/>
<dbReference type="PANTHER" id="PTHR45648:SF12">
    <property type="entry name" value="GDSL ESTERASE_LIPASE"/>
    <property type="match status" value="1"/>
</dbReference>
<reference evidence="5" key="1">
    <citation type="submission" date="2018-08" db="EMBL/GenBank/DDBJ databases">
        <authorList>
            <person name="Rossello M."/>
        </authorList>
    </citation>
    <scope>NUCLEOTIDE SEQUENCE [LARGE SCALE GENOMIC DNA]</scope>
    <source>
        <strain evidence="5">cv. Chinese Spring</strain>
    </source>
</reference>
<sequence length="365" mass="38273">MKGLVVVLLGLVIVSAIGASSADVRRPVVPAMFVLGDSTLDVGNNNHLPGKDVPRANEPFYGIDFPGGARATGRFSNGYNIADFVARQLGFERSPLAYLVLKSRNYLVPSALTRGVSYASAGSGILDSTNAGKNIPLSKQVQYFASTKAEMEVVWGSRKVSKIIANSFFLLGTGSNDLFQTRPKSQADVAALYATLVSNYSAAITDLYGMGARKFGIINTGPVGCVPRVRLLNATGACNDGMNRLAAGLAAAIKSGLATTLTTTRLPGLAYSLADSFAGSRANFKNPQATGLVNADSACCGSGKLGAEGKCMRNATLCGDRDAYAFFDNVHPSQRAAELSAQALFVDGPTQITAPISFKELAHQR</sequence>
<evidence type="ECO:0000256" key="4">
    <source>
        <dbReference type="SAM" id="SignalP"/>
    </source>
</evidence>
<feature type="signal peptide" evidence="4">
    <location>
        <begin position="1"/>
        <end position="22"/>
    </location>
</feature>
<dbReference type="AlphaFoldDB" id="A0A3B6SLH1"/>
<keyword evidence="6" id="KW-1185">Reference proteome</keyword>
<dbReference type="InterPro" id="IPR001087">
    <property type="entry name" value="GDSL"/>
</dbReference>
<dbReference type="CDD" id="cd01837">
    <property type="entry name" value="SGNH_plant_lipase_like"/>
    <property type="match status" value="1"/>
</dbReference>
<dbReference type="STRING" id="4565.A0A3B6SLH1"/>
<reference evidence="5" key="2">
    <citation type="submission" date="2018-10" db="UniProtKB">
        <authorList>
            <consortium name="EnsemblPlants"/>
        </authorList>
    </citation>
    <scope>IDENTIFICATION</scope>
</reference>
<dbReference type="Proteomes" id="UP000019116">
    <property type="component" value="Chromosome 7B"/>
</dbReference>
<evidence type="ECO:0000256" key="3">
    <source>
        <dbReference type="ARBA" id="ARBA00022963"/>
    </source>
</evidence>
<dbReference type="Gramene" id="TraesCS7B03G1256200.1">
    <property type="protein sequence ID" value="TraesCS7B03G1256200.1.CDS"/>
    <property type="gene ID" value="TraesCS7B03G1256200"/>
</dbReference>
<name>A0A3B6SLH1_WHEAT</name>
<dbReference type="EnsemblPlants" id="TraesCS7B02G466400.1">
    <property type="protein sequence ID" value="TraesCS7B02G466400.1"/>
    <property type="gene ID" value="TraesCS7B02G466400"/>
</dbReference>
<evidence type="ECO:0000313" key="5">
    <source>
        <dbReference type="EnsemblPlants" id="TraesCS7B02G466400.1"/>
    </source>
</evidence>
<gene>
    <name evidence="5" type="primary">LOC123160942</name>
</gene>
<evidence type="ECO:0000313" key="6">
    <source>
        <dbReference type="Proteomes" id="UP000019116"/>
    </source>
</evidence>
<evidence type="ECO:0008006" key="7">
    <source>
        <dbReference type="Google" id="ProtNLM"/>
    </source>
</evidence>
<dbReference type="GO" id="GO:0016042">
    <property type="term" value="P:lipid catabolic process"/>
    <property type="evidence" value="ECO:0007669"/>
    <property type="project" value="UniProtKB-KW"/>
</dbReference>
<dbReference type="InterPro" id="IPR051058">
    <property type="entry name" value="GDSL_Est/Lipase"/>
</dbReference>
<dbReference type="SUPFAM" id="SSF52266">
    <property type="entry name" value="SGNH hydrolase"/>
    <property type="match status" value="1"/>
</dbReference>
<dbReference type="SMR" id="A0A3B6SLH1"/>
<dbReference type="InterPro" id="IPR036514">
    <property type="entry name" value="SGNH_hydro_sf"/>
</dbReference>
<organism evidence="5">
    <name type="scientific">Triticum aestivum</name>
    <name type="common">Wheat</name>
    <dbReference type="NCBI Taxonomy" id="4565"/>
    <lineage>
        <taxon>Eukaryota</taxon>
        <taxon>Viridiplantae</taxon>
        <taxon>Streptophyta</taxon>
        <taxon>Embryophyta</taxon>
        <taxon>Tracheophyta</taxon>
        <taxon>Spermatophyta</taxon>
        <taxon>Magnoliopsida</taxon>
        <taxon>Liliopsida</taxon>
        <taxon>Poales</taxon>
        <taxon>Poaceae</taxon>
        <taxon>BOP clade</taxon>
        <taxon>Pooideae</taxon>
        <taxon>Triticodae</taxon>
        <taxon>Triticeae</taxon>
        <taxon>Triticinae</taxon>
        <taxon>Triticum</taxon>
    </lineage>
</organism>
<evidence type="ECO:0000256" key="2">
    <source>
        <dbReference type="ARBA" id="ARBA00022801"/>
    </source>
</evidence>
<dbReference type="GeneID" id="123160942"/>
<dbReference type="InterPro" id="IPR035669">
    <property type="entry name" value="SGNH_plant_lipase-like"/>
</dbReference>
<dbReference type="Gramene" id="TraesCS7B02G466400.1">
    <property type="protein sequence ID" value="TraesCS7B02G466400.1"/>
    <property type="gene ID" value="TraesCS7B02G466400"/>
</dbReference>
<dbReference type="GO" id="GO:0016788">
    <property type="term" value="F:hydrolase activity, acting on ester bonds"/>
    <property type="evidence" value="ECO:0007669"/>
    <property type="project" value="InterPro"/>
</dbReference>